<comment type="caution">
    <text evidence="11">The sequence shown here is derived from an EMBL/GenBank/DDBJ whole genome shotgun (WGS) entry which is preliminary data.</text>
</comment>
<dbReference type="PROSITE" id="PS50928">
    <property type="entry name" value="ABC_TM1"/>
    <property type="match status" value="1"/>
</dbReference>
<evidence type="ECO:0000259" key="10">
    <source>
        <dbReference type="PROSITE" id="PS50928"/>
    </source>
</evidence>
<dbReference type="CDD" id="cd13612">
    <property type="entry name" value="PBP2_ProWX"/>
    <property type="match status" value="1"/>
</dbReference>
<keyword evidence="3" id="KW-0997">Cell inner membrane</keyword>
<dbReference type="Pfam" id="PF04069">
    <property type="entry name" value="OpuAC"/>
    <property type="match status" value="1"/>
</dbReference>
<dbReference type="SUPFAM" id="SSF53850">
    <property type="entry name" value="Periplasmic binding protein-like II"/>
    <property type="match status" value="1"/>
</dbReference>
<dbReference type="PANTHER" id="PTHR30177:SF4">
    <property type="entry name" value="OSMOPROTECTANT IMPORT PERMEASE PROTEIN OSMW"/>
    <property type="match status" value="1"/>
</dbReference>
<dbReference type="CDD" id="cd06261">
    <property type="entry name" value="TM_PBP2"/>
    <property type="match status" value="1"/>
</dbReference>
<protein>
    <submittedName>
        <fullName evidence="11">Glycine betaine ABC transporter substrate-binding protein</fullName>
    </submittedName>
</protein>
<dbReference type="InterPro" id="IPR035906">
    <property type="entry name" value="MetI-like_sf"/>
</dbReference>
<reference evidence="11 12" key="1">
    <citation type="submission" date="2024-09" db="EMBL/GenBank/DDBJ databases">
        <authorList>
            <person name="Sun Q."/>
            <person name="Mori K."/>
        </authorList>
    </citation>
    <scope>NUCLEOTIDE SEQUENCE [LARGE SCALE GENOMIC DNA]</scope>
    <source>
        <strain evidence="11 12">CCM 8545</strain>
    </source>
</reference>
<comment type="subcellular location">
    <subcellularLocation>
        <location evidence="1">Cell inner membrane</location>
        <topology evidence="1">Multi-pass membrane protein</topology>
    </subcellularLocation>
    <subcellularLocation>
        <location evidence="9">Cell membrane</location>
        <topology evidence="9">Multi-pass membrane protein</topology>
    </subcellularLocation>
</comment>
<feature type="domain" description="ABC transmembrane type-1" evidence="10">
    <location>
        <begin position="19"/>
        <end position="198"/>
    </location>
</feature>
<comment type="similarity">
    <text evidence="9">Belongs to the binding-protein-dependent transport system permease family.</text>
</comment>
<dbReference type="SUPFAM" id="SSF161098">
    <property type="entry name" value="MetI-like"/>
    <property type="match status" value="1"/>
</dbReference>
<dbReference type="PANTHER" id="PTHR30177">
    <property type="entry name" value="GLYCINE BETAINE/L-PROLINE TRANSPORT SYSTEM PERMEASE PROTEIN PROW"/>
    <property type="match status" value="1"/>
</dbReference>
<dbReference type="Gene3D" id="3.40.190.10">
    <property type="entry name" value="Periplasmic binding protein-like II"/>
    <property type="match status" value="1"/>
</dbReference>
<evidence type="ECO:0000256" key="7">
    <source>
        <dbReference type="ARBA" id="ARBA00035642"/>
    </source>
</evidence>
<keyword evidence="6 9" id="KW-0472">Membrane</keyword>
<sequence>MQEFLAVANTHWQLLFELTLQHLWISNIAILLAIFIGISIGIFLSIFTPLKGPILVLVKMLYTIPSIAMFGFLLPFFDVGNQTAIIALVIYALLPMIMNTVTGIENIPKHITDCAKAMGSSRRQILFKIELPLALPVILSGIRTMVVMTIALTGIATFIGAGGLGVMIYRGITTNQIYLTLLGSIAVALLAFAVDGFLRLLEWQLTKRRSLLPKKLFISLSLMFVIIITGLISLTQMRASSDVNIATKPMTEQYILGHILKLLIEDNTSLKVKLSQGIGGGTSNIHPAMVDQQFDIYPEYTGTAWNAVLGEKSNYQSVLFDKLKKQYEQSFNLTWKGLYGFNNTYGIAIKKEIADKYQIKTLSDLAIYAPELKFAAEYDFFERPDGYNALKETYGIYFEEMIDMDIGLKYQALNQGKVDVINVFTTDGLLSQSDVVILDDNKQLYPAYEAGNIINQSLLEEHPQIEPVLNKLNGLITDKEMATLNYEVEVLKKSPENVAKEFLQSKGIY</sequence>
<evidence type="ECO:0000313" key="11">
    <source>
        <dbReference type="EMBL" id="MFC0180128.1"/>
    </source>
</evidence>
<proteinExistence type="inferred from homology"/>
<keyword evidence="3" id="KW-1003">Cell membrane</keyword>
<accession>A0ABV6CAW1</accession>
<dbReference type="Gene3D" id="1.10.3720.10">
    <property type="entry name" value="MetI-like"/>
    <property type="match status" value="1"/>
</dbReference>
<dbReference type="Gene3D" id="3.40.190.120">
    <property type="entry name" value="Osmoprotection protein (prox), domain 2"/>
    <property type="match status" value="1"/>
</dbReference>
<evidence type="ECO:0000256" key="8">
    <source>
        <dbReference type="ARBA" id="ARBA00035652"/>
    </source>
</evidence>
<feature type="transmembrane region" description="Helical" evidence="9">
    <location>
        <begin position="216"/>
        <end position="234"/>
    </location>
</feature>
<feature type="transmembrane region" description="Helical" evidence="9">
    <location>
        <begin position="83"/>
        <end position="104"/>
    </location>
</feature>
<dbReference type="EMBL" id="JBHLXE010000092">
    <property type="protein sequence ID" value="MFC0180128.1"/>
    <property type="molecule type" value="Genomic_DNA"/>
</dbReference>
<feature type="transmembrane region" description="Helical" evidence="9">
    <location>
        <begin position="54"/>
        <end position="77"/>
    </location>
</feature>
<dbReference type="Proteomes" id="UP001589758">
    <property type="component" value="Unassembled WGS sequence"/>
</dbReference>
<evidence type="ECO:0000256" key="2">
    <source>
        <dbReference type="ARBA" id="ARBA00022448"/>
    </source>
</evidence>
<feature type="transmembrane region" description="Helical" evidence="9">
    <location>
        <begin position="24"/>
        <end position="47"/>
    </location>
</feature>
<evidence type="ECO:0000256" key="9">
    <source>
        <dbReference type="RuleBase" id="RU363032"/>
    </source>
</evidence>
<evidence type="ECO:0000256" key="6">
    <source>
        <dbReference type="ARBA" id="ARBA00023136"/>
    </source>
</evidence>
<organism evidence="11 12">
    <name type="scientific">Thorsellia kenyensis</name>
    <dbReference type="NCBI Taxonomy" id="1549888"/>
    <lineage>
        <taxon>Bacteria</taxon>
        <taxon>Pseudomonadati</taxon>
        <taxon>Pseudomonadota</taxon>
        <taxon>Gammaproteobacteria</taxon>
        <taxon>Enterobacterales</taxon>
        <taxon>Thorselliaceae</taxon>
        <taxon>Thorsellia</taxon>
    </lineage>
</organism>
<feature type="transmembrane region" description="Helical" evidence="9">
    <location>
        <begin position="148"/>
        <end position="169"/>
    </location>
</feature>
<evidence type="ECO:0000256" key="1">
    <source>
        <dbReference type="ARBA" id="ARBA00004429"/>
    </source>
</evidence>
<keyword evidence="4 9" id="KW-0812">Transmembrane</keyword>
<evidence type="ECO:0000256" key="5">
    <source>
        <dbReference type="ARBA" id="ARBA00022989"/>
    </source>
</evidence>
<comment type="similarity">
    <text evidence="8">In the N-terminal section; belongs to the binding-protein-dependent transport system permease family.</text>
</comment>
<keyword evidence="12" id="KW-1185">Reference proteome</keyword>
<evidence type="ECO:0000256" key="3">
    <source>
        <dbReference type="ARBA" id="ARBA00022519"/>
    </source>
</evidence>
<evidence type="ECO:0000313" key="12">
    <source>
        <dbReference type="Proteomes" id="UP001589758"/>
    </source>
</evidence>
<name>A0ABV6CAW1_9GAMM</name>
<dbReference type="InterPro" id="IPR007210">
    <property type="entry name" value="ABC_Gly_betaine_transp_sub-bd"/>
</dbReference>
<gene>
    <name evidence="11" type="ORF">ACFFIT_08550</name>
</gene>
<dbReference type="InterPro" id="IPR000515">
    <property type="entry name" value="MetI-like"/>
</dbReference>
<dbReference type="Pfam" id="PF00528">
    <property type="entry name" value="BPD_transp_1"/>
    <property type="match status" value="1"/>
</dbReference>
<dbReference type="InterPro" id="IPR051204">
    <property type="entry name" value="ABC_transp_perm/SBD"/>
</dbReference>
<keyword evidence="5 9" id="KW-1133">Transmembrane helix</keyword>
<evidence type="ECO:0000256" key="4">
    <source>
        <dbReference type="ARBA" id="ARBA00022692"/>
    </source>
</evidence>
<feature type="transmembrane region" description="Helical" evidence="9">
    <location>
        <begin position="181"/>
        <end position="201"/>
    </location>
</feature>
<feature type="transmembrane region" description="Helical" evidence="9">
    <location>
        <begin position="125"/>
        <end position="142"/>
    </location>
</feature>
<comment type="similarity">
    <text evidence="7">In the C-terminal section; belongs to the OsmX family.</text>
</comment>
<keyword evidence="2 9" id="KW-0813">Transport</keyword>
<dbReference type="RefSeq" id="WP_385877244.1">
    <property type="nucleotide sequence ID" value="NZ_JBHLXE010000092.1"/>
</dbReference>